<organism evidence="1 2">
    <name type="scientific">Jatropha curcas</name>
    <name type="common">Barbados nut</name>
    <dbReference type="NCBI Taxonomy" id="180498"/>
    <lineage>
        <taxon>Eukaryota</taxon>
        <taxon>Viridiplantae</taxon>
        <taxon>Streptophyta</taxon>
        <taxon>Embryophyta</taxon>
        <taxon>Tracheophyta</taxon>
        <taxon>Spermatophyta</taxon>
        <taxon>Magnoliopsida</taxon>
        <taxon>eudicotyledons</taxon>
        <taxon>Gunneridae</taxon>
        <taxon>Pentapetalae</taxon>
        <taxon>rosids</taxon>
        <taxon>fabids</taxon>
        <taxon>Malpighiales</taxon>
        <taxon>Euphorbiaceae</taxon>
        <taxon>Crotonoideae</taxon>
        <taxon>Jatropheae</taxon>
        <taxon>Jatropha</taxon>
    </lineage>
</organism>
<protein>
    <submittedName>
        <fullName evidence="1">Uncharacterized protein</fullName>
    </submittedName>
</protein>
<evidence type="ECO:0000313" key="2">
    <source>
        <dbReference type="Proteomes" id="UP000027138"/>
    </source>
</evidence>
<keyword evidence="2" id="KW-1185">Reference proteome</keyword>
<name>A0A067KMQ5_JATCU</name>
<dbReference type="EMBL" id="KK914563">
    <property type="protein sequence ID" value="KDP33089.1"/>
    <property type="molecule type" value="Genomic_DNA"/>
</dbReference>
<dbReference type="Proteomes" id="UP000027138">
    <property type="component" value="Unassembled WGS sequence"/>
</dbReference>
<dbReference type="AlphaFoldDB" id="A0A067KMQ5"/>
<evidence type="ECO:0000313" key="1">
    <source>
        <dbReference type="EMBL" id="KDP33089.1"/>
    </source>
</evidence>
<sequence length="155" mass="17602">MAKLAEVMKRKARAGSLEKEVPLVLIETQPIIAEDALEAIDFELPPLSPTSKPYEKRQREESAPIPPPFLPRLWISEAMFCINIERTAVSKRIGPIETWLATVINANNVNFARTTRLKGGYIRMEVKKNEMEDALKSVKVSMREQEAQHKMDIDA</sequence>
<proteinExistence type="predicted"/>
<accession>A0A067KMQ5</accession>
<reference evidence="1 2" key="1">
    <citation type="journal article" date="2014" name="PLoS ONE">
        <title>Global Analysis of Gene Expression Profiles in Physic Nut (Jatropha curcas L.) Seedlings Exposed to Salt Stress.</title>
        <authorList>
            <person name="Zhang L."/>
            <person name="Zhang C."/>
            <person name="Wu P."/>
            <person name="Chen Y."/>
            <person name="Li M."/>
            <person name="Jiang H."/>
            <person name="Wu G."/>
        </authorList>
    </citation>
    <scope>NUCLEOTIDE SEQUENCE [LARGE SCALE GENOMIC DNA]</scope>
    <source>
        <strain evidence="2">cv. GZQX0401</strain>
        <tissue evidence="1">Young leaves</tissue>
    </source>
</reference>
<gene>
    <name evidence="1" type="ORF">JCGZ_13583</name>
</gene>